<feature type="transmembrane region" description="Helical" evidence="8">
    <location>
        <begin position="74"/>
        <end position="93"/>
    </location>
</feature>
<feature type="transmembrane region" description="Helical" evidence="8">
    <location>
        <begin position="322"/>
        <end position="341"/>
    </location>
</feature>
<evidence type="ECO:0000256" key="2">
    <source>
        <dbReference type="ARBA" id="ARBA00006939"/>
    </source>
</evidence>
<dbReference type="InterPro" id="IPR004698">
    <property type="entry name" value="Zn/Fe_permease_fun/pln"/>
</dbReference>
<reference evidence="10" key="1">
    <citation type="submission" date="2021-02" db="EMBL/GenBank/DDBJ databases">
        <authorList>
            <person name="Nowell W R."/>
        </authorList>
    </citation>
    <scope>NUCLEOTIDE SEQUENCE</scope>
</reference>
<keyword evidence="6 8" id="KW-0406">Ion transport</keyword>
<feature type="transmembrane region" description="Helical" evidence="8">
    <location>
        <begin position="276"/>
        <end position="301"/>
    </location>
</feature>
<evidence type="ECO:0000256" key="6">
    <source>
        <dbReference type="ARBA" id="ARBA00023065"/>
    </source>
</evidence>
<evidence type="ECO:0000256" key="8">
    <source>
        <dbReference type="RuleBase" id="RU362088"/>
    </source>
</evidence>
<evidence type="ECO:0000256" key="3">
    <source>
        <dbReference type="ARBA" id="ARBA00022448"/>
    </source>
</evidence>
<feature type="transmembrane region" description="Helical" evidence="8">
    <location>
        <begin position="187"/>
        <end position="206"/>
    </location>
</feature>
<dbReference type="GO" id="GO:0005886">
    <property type="term" value="C:plasma membrane"/>
    <property type="evidence" value="ECO:0007669"/>
    <property type="project" value="TreeGrafter"/>
</dbReference>
<feature type="transmembrane region" description="Helical" evidence="8">
    <location>
        <begin position="242"/>
        <end position="264"/>
    </location>
</feature>
<dbReference type="Pfam" id="PF02535">
    <property type="entry name" value="Zip"/>
    <property type="match status" value="1"/>
</dbReference>
<dbReference type="PANTHER" id="PTHR11040:SF44">
    <property type="entry name" value="PROTEIN ZNTC-RELATED"/>
    <property type="match status" value="1"/>
</dbReference>
<organism evidence="10 11">
    <name type="scientific">Rotaria sordida</name>
    <dbReference type="NCBI Taxonomy" id="392033"/>
    <lineage>
        <taxon>Eukaryota</taxon>
        <taxon>Metazoa</taxon>
        <taxon>Spiralia</taxon>
        <taxon>Gnathifera</taxon>
        <taxon>Rotifera</taxon>
        <taxon>Eurotatoria</taxon>
        <taxon>Bdelloidea</taxon>
        <taxon>Philodinida</taxon>
        <taxon>Philodinidae</taxon>
        <taxon>Rotaria</taxon>
    </lineage>
</organism>
<keyword evidence="11" id="KW-1185">Reference proteome</keyword>
<protein>
    <submittedName>
        <fullName evidence="10">Uncharacterized protein</fullName>
    </submittedName>
</protein>
<dbReference type="NCBIfam" id="TIGR00820">
    <property type="entry name" value="zip"/>
    <property type="match status" value="1"/>
</dbReference>
<keyword evidence="7 8" id="KW-0472">Membrane</keyword>
<evidence type="ECO:0000313" key="11">
    <source>
        <dbReference type="Proteomes" id="UP000663870"/>
    </source>
</evidence>
<dbReference type="InterPro" id="IPR003689">
    <property type="entry name" value="ZIP"/>
</dbReference>
<comment type="similarity">
    <text evidence="2 8">Belongs to the ZIP transporter (TC 2.A.5) family.</text>
</comment>
<dbReference type="EMBL" id="CAJNOH010000759">
    <property type="protein sequence ID" value="CAF1118669.1"/>
    <property type="molecule type" value="Genomic_DNA"/>
</dbReference>
<comment type="caution">
    <text evidence="10">The sequence shown here is derived from an EMBL/GenBank/DDBJ whole genome shotgun (WGS) entry which is preliminary data.</text>
</comment>
<keyword evidence="3 8" id="KW-0813">Transport</keyword>
<keyword evidence="4 8" id="KW-0812">Transmembrane</keyword>
<dbReference type="Proteomes" id="UP000663854">
    <property type="component" value="Unassembled WGS sequence"/>
</dbReference>
<feature type="transmembrane region" description="Helical" evidence="8">
    <location>
        <begin position="212"/>
        <end position="230"/>
    </location>
</feature>
<keyword evidence="5 8" id="KW-1133">Transmembrane helix</keyword>
<dbReference type="EMBL" id="CAJNOL010001312">
    <property type="protein sequence ID" value="CAF1334823.1"/>
    <property type="molecule type" value="Genomic_DNA"/>
</dbReference>
<gene>
    <name evidence="10" type="ORF">JXQ802_LOCUS31257</name>
    <name evidence="9" type="ORF">PYM288_LOCUS20580</name>
</gene>
<comment type="subcellular location">
    <subcellularLocation>
        <location evidence="1 8">Membrane</location>
        <topology evidence="1 8">Multi-pass membrane protein</topology>
    </subcellularLocation>
</comment>
<dbReference type="PANTHER" id="PTHR11040">
    <property type="entry name" value="ZINC/IRON TRANSPORTER"/>
    <property type="match status" value="1"/>
</dbReference>
<evidence type="ECO:0000256" key="1">
    <source>
        <dbReference type="ARBA" id="ARBA00004141"/>
    </source>
</evidence>
<name>A0A815G5T0_9BILA</name>
<evidence type="ECO:0000256" key="5">
    <source>
        <dbReference type="ARBA" id="ARBA00022989"/>
    </source>
</evidence>
<feature type="transmembrane region" description="Helical" evidence="8">
    <location>
        <begin position="113"/>
        <end position="133"/>
    </location>
</feature>
<evidence type="ECO:0000313" key="9">
    <source>
        <dbReference type="EMBL" id="CAF1118669.1"/>
    </source>
</evidence>
<evidence type="ECO:0000256" key="4">
    <source>
        <dbReference type="ARBA" id="ARBA00022692"/>
    </source>
</evidence>
<dbReference type="GO" id="GO:0005385">
    <property type="term" value="F:zinc ion transmembrane transporter activity"/>
    <property type="evidence" value="ECO:0007669"/>
    <property type="project" value="InterPro"/>
</dbReference>
<dbReference type="Proteomes" id="UP000663870">
    <property type="component" value="Unassembled WGS sequence"/>
</dbReference>
<feature type="transmembrane region" description="Helical" evidence="8">
    <location>
        <begin position="39"/>
        <end position="62"/>
    </location>
</feature>
<sequence length="342" mass="37299">MNNLRGLSQNIQVRLPRSASNSCEATGEESELYNLKLRFVSIFVLFVVSFLGASIPVLSACIKRLHIPSIIINTGKFFGTGVILATAFIHILPAAIDALTDECLPESWKDYEAYAGLFAMLAILAMQLIEIIAHHQLHRVLIHDINVVVEEGHAQPPTTPVENRQQHGHSHGLSLLSDSHNHRITTYLLEFGIAIHWVLIGVMLGIDDGSHFVVLFITLCFHQFFEAIALGAQISQLNNKSVLPAVFMVIFFSLTTPVGIAIGISVHLNTYNPKSLAALVTTGVLDSVSSGILIYVALVNLMAGEMGVGAHGFVALKKHVKFLYFVALYLGAAFIAILGRWA</sequence>
<evidence type="ECO:0000256" key="7">
    <source>
        <dbReference type="ARBA" id="ARBA00023136"/>
    </source>
</evidence>
<accession>A0A815G5T0</accession>
<proteinExistence type="inferred from homology"/>
<dbReference type="AlphaFoldDB" id="A0A815G5T0"/>
<evidence type="ECO:0000313" key="10">
    <source>
        <dbReference type="EMBL" id="CAF1334823.1"/>
    </source>
</evidence>